<dbReference type="GO" id="GO:0005829">
    <property type="term" value="C:cytosol"/>
    <property type="evidence" value="ECO:0007669"/>
    <property type="project" value="TreeGrafter"/>
</dbReference>
<dbReference type="AlphaFoldDB" id="A0A1H8GPI8"/>
<dbReference type="PANTHER" id="PTHR30419:SF24">
    <property type="entry name" value="HTH-TYPE TRANSCRIPTIONAL REGULATOR CZCR"/>
    <property type="match status" value="1"/>
</dbReference>
<organism evidence="6 7">
    <name type="scientific">Lihuaxuella thermophila</name>
    <dbReference type="NCBI Taxonomy" id="1173111"/>
    <lineage>
        <taxon>Bacteria</taxon>
        <taxon>Bacillati</taxon>
        <taxon>Bacillota</taxon>
        <taxon>Bacilli</taxon>
        <taxon>Bacillales</taxon>
        <taxon>Thermoactinomycetaceae</taxon>
        <taxon>Lihuaxuella</taxon>
    </lineage>
</organism>
<dbReference type="GO" id="GO:0003700">
    <property type="term" value="F:DNA-binding transcription factor activity"/>
    <property type="evidence" value="ECO:0007669"/>
    <property type="project" value="InterPro"/>
</dbReference>
<dbReference type="Pfam" id="PF00126">
    <property type="entry name" value="HTH_1"/>
    <property type="match status" value="1"/>
</dbReference>
<dbReference type="PROSITE" id="PS50931">
    <property type="entry name" value="HTH_LYSR"/>
    <property type="match status" value="1"/>
</dbReference>
<dbReference type="FunFam" id="1.10.10.10:FF:000001">
    <property type="entry name" value="LysR family transcriptional regulator"/>
    <property type="match status" value="1"/>
</dbReference>
<name>A0A1H8GPI8_9BACL</name>
<feature type="domain" description="HTH lysR-type" evidence="5">
    <location>
        <begin position="1"/>
        <end position="58"/>
    </location>
</feature>
<keyword evidence="3 6" id="KW-0238">DNA-binding</keyword>
<keyword evidence="7" id="KW-1185">Reference proteome</keyword>
<dbReference type="PRINTS" id="PR00039">
    <property type="entry name" value="HTHLYSR"/>
</dbReference>
<accession>A0A1H8GPI8</accession>
<dbReference type="InterPro" id="IPR050950">
    <property type="entry name" value="HTH-type_LysR_regulators"/>
</dbReference>
<protein>
    <submittedName>
        <fullName evidence="6">DNA-binding transcriptional regulator, LysR family</fullName>
    </submittedName>
</protein>
<dbReference type="Pfam" id="PF03466">
    <property type="entry name" value="LysR_substrate"/>
    <property type="match status" value="1"/>
</dbReference>
<evidence type="ECO:0000256" key="4">
    <source>
        <dbReference type="ARBA" id="ARBA00023163"/>
    </source>
</evidence>
<dbReference type="InterPro" id="IPR036390">
    <property type="entry name" value="WH_DNA-bd_sf"/>
</dbReference>
<gene>
    <name evidence="6" type="ORF">SAMN05444955_1122</name>
</gene>
<dbReference type="SUPFAM" id="SSF46785">
    <property type="entry name" value="Winged helix' DNA-binding domain"/>
    <property type="match status" value="1"/>
</dbReference>
<keyword evidence="2" id="KW-0805">Transcription regulation</keyword>
<evidence type="ECO:0000313" key="7">
    <source>
        <dbReference type="Proteomes" id="UP000199695"/>
    </source>
</evidence>
<dbReference type="InterPro" id="IPR005119">
    <property type="entry name" value="LysR_subst-bd"/>
</dbReference>
<evidence type="ECO:0000256" key="1">
    <source>
        <dbReference type="ARBA" id="ARBA00009437"/>
    </source>
</evidence>
<dbReference type="STRING" id="1173111.SAMN05444955_1122"/>
<keyword evidence="4" id="KW-0804">Transcription</keyword>
<evidence type="ECO:0000259" key="5">
    <source>
        <dbReference type="PROSITE" id="PS50931"/>
    </source>
</evidence>
<dbReference type="GO" id="GO:0003677">
    <property type="term" value="F:DNA binding"/>
    <property type="evidence" value="ECO:0007669"/>
    <property type="project" value="UniProtKB-KW"/>
</dbReference>
<dbReference type="SUPFAM" id="SSF53850">
    <property type="entry name" value="Periplasmic binding protein-like II"/>
    <property type="match status" value="1"/>
</dbReference>
<dbReference type="PANTHER" id="PTHR30419">
    <property type="entry name" value="HTH-TYPE TRANSCRIPTIONAL REGULATOR YBHD"/>
    <property type="match status" value="1"/>
</dbReference>
<evidence type="ECO:0000313" key="6">
    <source>
        <dbReference type="EMBL" id="SEN45913.1"/>
    </source>
</evidence>
<dbReference type="Proteomes" id="UP000199695">
    <property type="component" value="Unassembled WGS sequence"/>
</dbReference>
<dbReference type="InterPro" id="IPR036388">
    <property type="entry name" value="WH-like_DNA-bd_sf"/>
</dbReference>
<comment type="similarity">
    <text evidence="1">Belongs to the LysR transcriptional regulatory family.</text>
</comment>
<evidence type="ECO:0000256" key="3">
    <source>
        <dbReference type="ARBA" id="ARBA00023125"/>
    </source>
</evidence>
<dbReference type="Gene3D" id="3.40.190.290">
    <property type="match status" value="1"/>
</dbReference>
<evidence type="ECO:0000256" key="2">
    <source>
        <dbReference type="ARBA" id="ARBA00023015"/>
    </source>
</evidence>
<dbReference type="RefSeq" id="WP_170839929.1">
    <property type="nucleotide sequence ID" value="NZ_FOCQ01000012.1"/>
</dbReference>
<dbReference type="EMBL" id="FOCQ01000012">
    <property type="protein sequence ID" value="SEN45913.1"/>
    <property type="molecule type" value="Genomic_DNA"/>
</dbReference>
<dbReference type="Gene3D" id="1.10.10.10">
    <property type="entry name" value="Winged helix-like DNA-binding domain superfamily/Winged helix DNA-binding domain"/>
    <property type="match status" value="1"/>
</dbReference>
<dbReference type="CDD" id="cd05466">
    <property type="entry name" value="PBP2_LTTR_substrate"/>
    <property type="match status" value="1"/>
</dbReference>
<proteinExistence type="inferred from homology"/>
<reference evidence="6 7" key="1">
    <citation type="submission" date="2016-10" db="EMBL/GenBank/DDBJ databases">
        <authorList>
            <person name="de Groot N.N."/>
        </authorList>
    </citation>
    <scope>NUCLEOTIDE SEQUENCE [LARGE SCALE GENOMIC DNA]</scope>
    <source>
        <strain evidence="6 7">DSM 46701</strain>
    </source>
</reference>
<sequence length="299" mass="33621">MTFTQMEVFLKIVQTGSFTKAGEEIGLSQSAVSHAIAGLESELGFRLIQRNRSGIRITPDGKRILPYIHQIFRLKEQIKQEAASITGLQTGTVRVGTFPSVSAKWLPSILKQYQSQYPSIEVELREGGYEEVEKWIRTGAVDLGFIPFPMKETEVHTERLKNDRLVLLLPQGHPLHRHPSPSIEQLAEVPFIMPKKGCDIHIYRLFNEKNLKPRIRFEIEDDHTIVAMVQAGLGASILPEMTLPNELEHVHFVLLGEEIYRTIGIAAPSSDSLSPAAKKFWETAVAWVKGEVDSNHASH</sequence>
<dbReference type="InterPro" id="IPR000847">
    <property type="entry name" value="LysR_HTH_N"/>
</dbReference>